<keyword evidence="3" id="KW-0677">Repeat</keyword>
<dbReference type="GO" id="GO:0006364">
    <property type="term" value="P:rRNA processing"/>
    <property type="evidence" value="ECO:0007669"/>
    <property type="project" value="InterPro"/>
</dbReference>
<dbReference type="EMBL" id="LDAU01000085">
    <property type="protein sequence ID" value="KRX07260.1"/>
    <property type="molecule type" value="Genomic_DNA"/>
</dbReference>
<dbReference type="AlphaFoldDB" id="A0A0V0QY33"/>
<keyword evidence="2 4" id="KW-0853">WD repeat</keyword>
<dbReference type="PANTHER" id="PTHR14091:SF0">
    <property type="entry name" value="PERIODIC TRYPTOPHAN PROTEIN 1 HOMOLOG"/>
    <property type="match status" value="1"/>
</dbReference>
<dbReference type="PROSITE" id="PS50082">
    <property type="entry name" value="WD_REPEATS_2"/>
    <property type="match status" value="1"/>
</dbReference>
<evidence type="ECO:0000256" key="3">
    <source>
        <dbReference type="ARBA" id="ARBA00022737"/>
    </source>
</evidence>
<dbReference type="InterPro" id="IPR001680">
    <property type="entry name" value="WD40_rpt"/>
</dbReference>
<dbReference type="InterPro" id="IPR044285">
    <property type="entry name" value="PWP1"/>
</dbReference>
<dbReference type="Pfam" id="PF00400">
    <property type="entry name" value="WD40"/>
    <property type="match status" value="2"/>
</dbReference>
<dbReference type="PANTHER" id="PTHR14091">
    <property type="entry name" value="PERIODIC TRYPTOPHAN PROTEIN 1"/>
    <property type="match status" value="1"/>
</dbReference>
<evidence type="ECO:0000256" key="1">
    <source>
        <dbReference type="ARBA" id="ARBA00022553"/>
    </source>
</evidence>
<dbReference type="Proteomes" id="UP000054937">
    <property type="component" value="Unassembled WGS sequence"/>
</dbReference>
<dbReference type="OMA" id="TPESTIW"/>
<dbReference type="InterPro" id="IPR015943">
    <property type="entry name" value="WD40/YVTN_repeat-like_dom_sf"/>
</dbReference>
<gene>
    <name evidence="6" type="ORF">PPERSA_00417</name>
</gene>
<evidence type="ECO:0000256" key="2">
    <source>
        <dbReference type="ARBA" id="ARBA00022574"/>
    </source>
</evidence>
<dbReference type="GO" id="GO:0005634">
    <property type="term" value="C:nucleus"/>
    <property type="evidence" value="ECO:0007669"/>
    <property type="project" value="TreeGrafter"/>
</dbReference>
<comment type="caution">
    <text evidence="6">The sequence shown here is derived from an EMBL/GenBank/DDBJ whole genome shotgun (WGS) entry which is preliminary data.</text>
</comment>
<keyword evidence="7" id="KW-1185">Reference proteome</keyword>
<dbReference type="Gene3D" id="2.130.10.10">
    <property type="entry name" value="YVTN repeat-like/Quinoprotein amine dehydrogenase"/>
    <property type="match status" value="1"/>
</dbReference>
<dbReference type="SMART" id="SM00320">
    <property type="entry name" value="WD40"/>
    <property type="match status" value="2"/>
</dbReference>
<dbReference type="InterPro" id="IPR019775">
    <property type="entry name" value="WD40_repeat_CS"/>
</dbReference>
<dbReference type="PROSITE" id="PS00678">
    <property type="entry name" value="WD_REPEATS_1"/>
    <property type="match status" value="1"/>
</dbReference>
<protein>
    <submittedName>
        <fullName evidence="6">WD40-repeat-containing domain</fullName>
    </submittedName>
</protein>
<reference evidence="6 7" key="1">
    <citation type="journal article" date="2015" name="Sci. Rep.">
        <title>Genome of the facultative scuticociliatosis pathogen Pseudocohnilembus persalinus provides insight into its virulence through horizontal gene transfer.</title>
        <authorList>
            <person name="Xiong J."/>
            <person name="Wang G."/>
            <person name="Cheng J."/>
            <person name="Tian M."/>
            <person name="Pan X."/>
            <person name="Warren A."/>
            <person name="Jiang C."/>
            <person name="Yuan D."/>
            <person name="Miao W."/>
        </authorList>
    </citation>
    <scope>NUCLEOTIDE SEQUENCE [LARGE SCALE GENOMIC DNA]</scope>
    <source>
        <strain evidence="6">36N120E</strain>
    </source>
</reference>
<name>A0A0V0QY33_PSEPJ</name>
<evidence type="ECO:0000313" key="6">
    <source>
        <dbReference type="EMBL" id="KRX07260.1"/>
    </source>
</evidence>
<sequence>MSNNLVSALCWIKKGYAASNPKEFDLQEEDIELIKGDPTIQESIKQAQEIQKQSDKEKKKNIKQQKMEDEWEEQDYEDGDELDEENYAPVFTSEFGMLKNGMPQFNDGYDFQIDEISNEDKEDYQIQPTDSLMVAAKIEKEFSSLEVYVYEQDKSSLFVHHEIQLSAFPLALEWLPLNPLTFENGSAKQGNFVIVGTFLPEIEFWNLDVLNAIEPSIIMGGEIDQQQMQQQQMKKGKKVKQFNQSQQLFKEGSHTDSVLALNLNGFRQNILASGSADNTVKIWDISQQKNMHTFKTHTGKVQVVSWNKAQEAVLLSGGYDRNIVIQDVRQPQNAIIHQLQSEIESGGWCPYEENILYTSTEDGYLISKPTINKLLVYLLIKMSRV</sequence>
<dbReference type="OrthoDB" id="270624at2759"/>
<dbReference type="PROSITE" id="PS50294">
    <property type="entry name" value="WD_REPEATS_REGION"/>
    <property type="match status" value="1"/>
</dbReference>
<evidence type="ECO:0000313" key="7">
    <source>
        <dbReference type="Proteomes" id="UP000054937"/>
    </source>
</evidence>
<dbReference type="InterPro" id="IPR036322">
    <property type="entry name" value="WD40_repeat_dom_sf"/>
</dbReference>
<accession>A0A0V0QY33</accession>
<evidence type="ECO:0000256" key="4">
    <source>
        <dbReference type="PROSITE-ProRule" id="PRU00221"/>
    </source>
</evidence>
<dbReference type="InParanoid" id="A0A0V0QY33"/>
<dbReference type="FunCoup" id="A0A0V0QY33">
    <property type="interactions" value="437"/>
</dbReference>
<feature type="region of interest" description="Disordered" evidence="5">
    <location>
        <begin position="45"/>
        <end position="80"/>
    </location>
</feature>
<feature type="compositionally biased region" description="Acidic residues" evidence="5">
    <location>
        <begin position="69"/>
        <end position="80"/>
    </location>
</feature>
<organism evidence="6 7">
    <name type="scientific">Pseudocohnilembus persalinus</name>
    <name type="common">Ciliate</name>
    <dbReference type="NCBI Taxonomy" id="266149"/>
    <lineage>
        <taxon>Eukaryota</taxon>
        <taxon>Sar</taxon>
        <taxon>Alveolata</taxon>
        <taxon>Ciliophora</taxon>
        <taxon>Intramacronucleata</taxon>
        <taxon>Oligohymenophorea</taxon>
        <taxon>Scuticociliatia</taxon>
        <taxon>Philasterida</taxon>
        <taxon>Pseudocohnilembidae</taxon>
        <taxon>Pseudocohnilembus</taxon>
    </lineage>
</organism>
<keyword evidence="1" id="KW-0597">Phosphoprotein</keyword>
<dbReference type="SUPFAM" id="SSF50978">
    <property type="entry name" value="WD40 repeat-like"/>
    <property type="match status" value="1"/>
</dbReference>
<feature type="repeat" description="WD" evidence="4">
    <location>
        <begin position="251"/>
        <end position="293"/>
    </location>
</feature>
<evidence type="ECO:0000256" key="5">
    <source>
        <dbReference type="SAM" id="MobiDB-lite"/>
    </source>
</evidence>
<proteinExistence type="predicted"/>